<gene>
    <name evidence="3" type="ORF">VITISV_000575</name>
</gene>
<protein>
    <submittedName>
        <fullName evidence="3">Uncharacterized protein</fullName>
    </submittedName>
</protein>
<keyword evidence="2" id="KW-0472">Membrane</keyword>
<proteinExistence type="predicted"/>
<organism evidence="3">
    <name type="scientific">Vitis vinifera</name>
    <name type="common">Grape</name>
    <dbReference type="NCBI Taxonomy" id="29760"/>
    <lineage>
        <taxon>Eukaryota</taxon>
        <taxon>Viridiplantae</taxon>
        <taxon>Streptophyta</taxon>
        <taxon>Embryophyta</taxon>
        <taxon>Tracheophyta</taxon>
        <taxon>Spermatophyta</taxon>
        <taxon>Magnoliopsida</taxon>
        <taxon>eudicotyledons</taxon>
        <taxon>Gunneridae</taxon>
        <taxon>Pentapetalae</taxon>
        <taxon>rosids</taxon>
        <taxon>Vitales</taxon>
        <taxon>Vitaceae</taxon>
        <taxon>Viteae</taxon>
        <taxon>Vitis</taxon>
    </lineage>
</organism>
<keyword evidence="2" id="KW-1133">Transmembrane helix</keyword>
<keyword evidence="2" id="KW-0812">Transmembrane</keyword>
<evidence type="ECO:0000256" key="2">
    <source>
        <dbReference type="SAM" id="Phobius"/>
    </source>
</evidence>
<name>A5C2M5_VITVI</name>
<dbReference type="AlphaFoldDB" id="A5C2M5"/>
<evidence type="ECO:0000313" key="3">
    <source>
        <dbReference type="EMBL" id="CAN66290.1"/>
    </source>
</evidence>
<feature type="transmembrane region" description="Helical" evidence="2">
    <location>
        <begin position="87"/>
        <end position="106"/>
    </location>
</feature>
<reference evidence="3" key="1">
    <citation type="journal article" date="2007" name="PLoS ONE">
        <title>The first genome sequence of an elite grapevine cultivar (Pinot noir Vitis vinifera L.): coping with a highly heterozygous genome.</title>
        <authorList>
            <person name="Velasco R."/>
            <person name="Zharkikh A."/>
            <person name="Troggio M."/>
            <person name="Cartwright D.A."/>
            <person name="Cestaro A."/>
            <person name="Pruss D."/>
            <person name="Pindo M."/>
            <person name="FitzGerald L.M."/>
            <person name="Vezzulli S."/>
            <person name="Reid J."/>
            <person name="Malacarne G."/>
            <person name="Iliev D."/>
            <person name="Coppola G."/>
            <person name="Wardell B."/>
            <person name="Micheletti D."/>
            <person name="Macalma T."/>
            <person name="Facci M."/>
            <person name="Mitchell J.T."/>
            <person name="Perazzolli M."/>
            <person name="Eldredge G."/>
            <person name="Gatto P."/>
            <person name="Oyzerski R."/>
            <person name="Moretto M."/>
            <person name="Gutin N."/>
            <person name="Stefanini M."/>
            <person name="Chen Y."/>
            <person name="Segala C."/>
            <person name="Davenport C."/>
            <person name="Dematte L."/>
            <person name="Mraz A."/>
            <person name="Battilana J."/>
            <person name="Stormo K."/>
            <person name="Costa F."/>
            <person name="Tao Q."/>
            <person name="Si-Ammour A."/>
            <person name="Harkins T."/>
            <person name="Lackey A."/>
            <person name="Perbost C."/>
            <person name="Taillon B."/>
            <person name="Stella A."/>
            <person name="Solovyev V."/>
            <person name="Fawcett J.A."/>
            <person name="Sterck L."/>
            <person name="Vandepoele K."/>
            <person name="Grando S.M."/>
            <person name="Toppo S."/>
            <person name="Moser C."/>
            <person name="Lanchbury J."/>
            <person name="Bogden R."/>
            <person name="Skolnick M."/>
            <person name="Sgaramella V."/>
            <person name="Bhatnagar S.K."/>
            <person name="Fontana P."/>
            <person name="Gutin A."/>
            <person name="Van de Peer Y."/>
            <person name="Salamini F."/>
            <person name="Viola R."/>
        </authorList>
    </citation>
    <scope>NUCLEOTIDE SEQUENCE</scope>
</reference>
<dbReference type="EMBL" id="AM479877">
    <property type="protein sequence ID" value="CAN66290.1"/>
    <property type="molecule type" value="Genomic_DNA"/>
</dbReference>
<accession>A5C2M5</accession>
<feature type="region of interest" description="Disordered" evidence="1">
    <location>
        <begin position="1"/>
        <end position="30"/>
    </location>
</feature>
<evidence type="ECO:0000256" key="1">
    <source>
        <dbReference type="SAM" id="MobiDB-lite"/>
    </source>
</evidence>
<sequence length="130" mass="14483">MNDRFPQKKRTPHTHIEKPTQNPTIGKIKENPRLRSADVDIVEAVTNQSFNQKIQTRSFNTIGVGDQNNRLGTLGIRIGLHSIRRGGLGGFIVALGGVVFAAALSVEQDLLQIGDEAWRQEVVLHRSRHQ</sequence>